<keyword evidence="1" id="KW-0812">Transmembrane</keyword>
<keyword evidence="3" id="KW-1185">Reference proteome</keyword>
<gene>
    <name evidence="2" type="ORF">RSDT_0954</name>
</gene>
<accession>A0A1J1DRJ6</accession>
<evidence type="ECO:0000313" key="2">
    <source>
        <dbReference type="EMBL" id="BAV92466.1"/>
    </source>
</evidence>
<protein>
    <submittedName>
        <fullName evidence="2">Uncharacterized protein</fullName>
    </submittedName>
</protein>
<proteinExistence type="predicted"/>
<sequence>MNSYKQSLYIGLIRIVANLLMFVAVFVSMHQAARGMWSADIAFCIWFFSITIPLWTTAFLLTRFVKKRFPAEQESLVNLPRQGPSLVRWRVLKSSRTQVLAR</sequence>
<reference evidence="2 3" key="1">
    <citation type="journal article" date="2017" name="ISME J.">
        <title>Genome of 'Ca. Desulfovibrio trichonymphae', an H2-oxidizing bacterium in a tripartite symbiotic system within a protist cell in the termite gut.</title>
        <authorList>
            <person name="Kuwahara H."/>
            <person name="Yuki M."/>
            <person name="Izawa K."/>
            <person name="Ohkuma M."/>
            <person name="Hongoh Y."/>
        </authorList>
    </citation>
    <scope>NUCLEOTIDE SEQUENCE [LARGE SCALE GENOMIC DNA]</scope>
    <source>
        <strain evidence="2 3">Rs-N31</strain>
    </source>
</reference>
<keyword evidence="1" id="KW-0472">Membrane</keyword>
<dbReference type="Proteomes" id="UP000242645">
    <property type="component" value="Chromosome"/>
</dbReference>
<name>A0A1J1DRJ6_9BACT</name>
<dbReference type="OrthoDB" id="5460130at2"/>
<evidence type="ECO:0000313" key="3">
    <source>
        <dbReference type="Proteomes" id="UP000242645"/>
    </source>
</evidence>
<dbReference type="EMBL" id="AP017368">
    <property type="protein sequence ID" value="BAV92466.1"/>
    <property type="molecule type" value="Genomic_DNA"/>
</dbReference>
<feature type="transmembrane region" description="Helical" evidence="1">
    <location>
        <begin position="12"/>
        <end position="33"/>
    </location>
</feature>
<dbReference type="AlphaFoldDB" id="A0A1J1DRJ6"/>
<organism evidence="2 3">
    <name type="scientific">Candidatus Desulfovibrio trichonymphae</name>
    <dbReference type="NCBI Taxonomy" id="1725232"/>
    <lineage>
        <taxon>Bacteria</taxon>
        <taxon>Pseudomonadati</taxon>
        <taxon>Thermodesulfobacteriota</taxon>
        <taxon>Desulfovibrionia</taxon>
        <taxon>Desulfovibrionales</taxon>
        <taxon>Desulfovibrionaceae</taxon>
        <taxon>Desulfovibrio</taxon>
    </lineage>
</organism>
<dbReference type="KEGG" id="dtr:RSDT_0954"/>
<keyword evidence="1" id="KW-1133">Transmembrane helix</keyword>
<dbReference type="RefSeq" id="WP_096400030.1">
    <property type="nucleotide sequence ID" value="NZ_AP017368.1"/>
</dbReference>
<evidence type="ECO:0000256" key="1">
    <source>
        <dbReference type="SAM" id="Phobius"/>
    </source>
</evidence>
<feature type="transmembrane region" description="Helical" evidence="1">
    <location>
        <begin position="39"/>
        <end position="61"/>
    </location>
</feature>